<dbReference type="Proteomes" id="UP000324800">
    <property type="component" value="Unassembled WGS sequence"/>
</dbReference>
<comment type="caution">
    <text evidence="1">The sequence shown here is derived from an EMBL/GenBank/DDBJ whole genome shotgun (WGS) entry which is preliminary data.</text>
</comment>
<proteinExistence type="predicted"/>
<reference evidence="1 2" key="1">
    <citation type="submission" date="2019-03" db="EMBL/GenBank/DDBJ databases">
        <title>Single cell metagenomics reveals metabolic interactions within the superorganism composed of flagellate Streblomastix strix and complex community of Bacteroidetes bacteria on its surface.</title>
        <authorList>
            <person name="Treitli S.C."/>
            <person name="Kolisko M."/>
            <person name="Husnik F."/>
            <person name="Keeling P."/>
            <person name="Hampl V."/>
        </authorList>
    </citation>
    <scope>NUCLEOTIDE SEQUENCE [LARGE SCALE GENOMIC DNA]</scope>
    <source>
        <strain evidence="1">ST1C</strain>
    </source>
</reference>
<protein>
    <submittedName>
        <fullName evidence="1">Uncharacterized protein</fullName>
    </submittedName>
</protein>
<accession>A0A5J4W4F5</accession>
<sequence>MTASETASILLTDNKQAAETATCKDGIIDQILKNLQILPVEEIQFYHILPLYTFFQMIDIDKKRLILDKGVMNMMKSFLNSVNEIINQHIALSIGFLFKAAQIPDEFGSQIIVSLEDLTCKMNSTLSVFALLALDYLAECQCMLQ</sequence>
<dbReference type="EMBL" id="SNRW01003447">
    <property type="protein sequence ID" value="KAA6389821.1"/>
    <property type="molecule type" value="Genomic_DNA"/>
</dbReference>
<organism evidence="1 2">
    <name type="scientific">Streblomastix strix</name>
    <dbReference type="NCBI Taxonomy" id="222440"/>
    <lineage>
        <taxon>Eukaryota</taxon>
        <taxon>Metamonada</taxon>
        <taxon>Preaxostyla</taxon>
        <taxon>Oxymonadida</taxon>
        <taxon>Streblomastigidae</taxon>
        <taxon>Streblomastix</taxon>
    </lineage>
</organism>
<dbReference type="AlphaFoldDB" id="A0A5J4W4F5"/>
<gene>
    <name evidence="1" type="ORF">EZS28_014653</name>
</gene>
<evidence type="ECO:0000313" key="1">
    <source>
        <dbReference type="EMBL" id="KAA6389821.1"/>
    </source>
</evidence>
<evidence type="ECO:0000313" key="2">
    <source>
        <dbReference type="Proteomes" id="UP000324800"/>
    </source>
</evidence>
<name>A0A5J4W4F5_9EUKA</name>